<evidence type="ECO:0000256" key="7">
    <source>
        <dbReference type="ARBA" id="ARBA00022946"/>
    </source>
</evidence>
<evidence type="ECO:0000259" key="16">
    <source>
        <dbReference type="PROSITE" id="PS51686"/>
    </source>
</evidence>
<keyword evidence="13" id="KW-0863">Zinc-finger</keyword>
<comment type="subcellular location">
    <subcellularLocation>
        <location evidence="1">Mitochondrion</location>
    </subcellularLocation>
</comment>
<dbReference type="InterPro" id="IPR026113">
    <property type="entry name" value="METTL2/6/8-like"/>
</dbReference>
<dbReference type="InterPro" id="IPR036389">
    <property type="entry name" value="RNase_III_sf"/>
</dbReference>
<dbReference type="SMART" id="SM00355">
    <property type="entry name" value="ZnF_C2H2"/>
    <property type="match status" value="8"/>
</dbReference>
<dbReference type="InterPro" id="IPR029063">
    <property type="entry name" value="SAM-dependent_MTases_sf"/>
</dbReference>
<keyword evidence="4 14" id="KW-0808">Transferase</keyword>
<accession>A0A1I8B0K4</accession>
<evidence type="ECO:0000256" key="4">
    <source>
        <dbReference type="ARBA" id="ARBA00022679"/>
    </source>
</evidence>
<dbReference type="GO" id="GO:0003723">
    <property type="term" value="F:RNA binding"/>
    <property type="evidence" value="ECO:0007669"/>
    <property type="project" value="UniProtKB-UniRule"/>
</dbReference>
<dbReference type="GO" id="GO:0052735">
    <property type="term" value="F:tRNA (cytidine-3-)-methyltransferase activity"/>
    <property type="evidence" value="ECO:0007669"/>
    <property type="project" value="TreeGrafter"/>
</dbReference>
<keyword evidence="13" id="KW-0479">Metal-binding</keyword>
<dbReference type="InterPro" id="IPR013087">
    <property type="entry name" value="Znf_C2H2_type"/>
</dbReference>
<dbReference type="PRINTS" id="PR02008">
    <property type="entry name" value="RCMTFAMILY"/>
</dbReference>
<dbReference type="PROSITE" id="PS50157">
    <property type="entry name" value="ZINC_FINGER_C2H2_2"/>
    <property type="match status" value="1"/>
</dbReference>
<dbReference type="CDD" id="cd02440">
    <property type="entry name" value="AdoMet_MTases"/>
    <property type="match status" value="1"/>
</dbReference>
<dbReference type="GO" id="GO:0006396">
    <property type="term" value="P:RNA processing"/>
    <property type="evidence" value="ECO:0007669"/>
    <property type="project" value="InterPro"/>
</dbReference>
<dbReference type="GO" id="GO:0008270">
    <property type="term" value="F:zinc ion binding"/>
    <property type="evidence" value="ECO:0007669"/>
    <property type="project" value="UniProtKB-KW"/>
</dbReference>
<comment type="similarity">
    <text evidence="14">Belongs to the class I-like SAM-binding methyltransferase superfamily. RsmB/NOP family.</text>
</comment>
<keyword evidence="9" id="KW-0496">Mitochondrion</keyword>
<organism evidence="17 18">
    <name type="scientific">Meloidogyne hapla</name>
    <name type="common">Root-knot nematode worm</name>
    <dbReference type="NCBI Taxonomy" id="6305"/>
    <lineage>
        <taxon>Eukaryota</taxon>
        <taxon>Metazoa</taxon>
        <taxon>Ecdysozoa</taxon>
        <taxon>Nematoda</taxon>
        <taxon>Chromadorea</taxon>
        <taxon>Rhabditida</taxon>
        <taxon>Tylenchina</taxon>
        <taxon>Tylenchomorpha</taxon>
        <taxon>Tylenchoidea</taxon>
        <taxon>Meloidogynidae</taxon>
        <taxon>Meloidogyninae</taxon>
        <taxon>Meloidogyne</taxon>
    </lineage>
</organism>
<dbReference type="PANTHER" id="PTHR22809:SF11">
    <property type="entry name" value="TRNA N(3)-METHYLCYTIDINE METHYLTRANSFERASE METTL2"/>
    <property type="match status" value="1"/>
</dbReference>
<evidence type="ECO:0000259" key="15">
    <source>
        <dbReference type="PROSITE" id="PS50157"/>
    </source>
</evidence>
<dbReference type="PROSITE" id="PS00028">
    <property type="entry name" value="ZINC_FINGER_C2H2_1"/>
    <property type="match status" value="2"/>
</dbReference>
<keyword evidence="17" id="KW-1185">Reference proteome</keyword>
<dbReference type="Pfam" id="PF13489">
    <property type="entry name" value="Methyltransf_23"/>
    <property type="match status" value="1"/>
</dbReference>
<evidence type="ECO:0000256" key="14">
    <source>
        <dbReference type="PROSITE-ProRule" id="PRU01023"/>
    </source>
</evidence>
<evidence type="ECO:0000256" key="13">
    <source>
        <dbReference type="PROSITE-ProRule" id="PRU00042"/>
    </source>
</evidence>
<dbReference type="Pfam" id="PF22935">
    <property type="entry name" value="RM44_endonuclase"/>
    <property type="match status" value="1"/>
</dbReference>
<evidence type="ECO:0000313" key="18">
    <source>
        <dbReference type="WBParaSite" id="MhA1_Contig1137.frz3.fgene4"/>
    </source>
</evidence>
<reference evidence="18" key="1">
    <citation type="submission" date="2016-11" db="UniProtKB">
        <authorList>
            <consortium name="WormBaseParasite"/>
        </authorList>
    </citation>
    <scope>IDENTIFICATION</scope>
</reference>
<keyword evidence="8" id="KW-0689">Ribosomal protein</keyword>
<dbReference type="Gene3D" id="1.10.1520.10">
    <property type="entry name" value="Ribonuclease III domain"/>
    <property type="match status" value="1"/>
</dbReference>
<comment type="similarity">
    <text evidence="11">Belongs to the ribonuclease III family. Mitochondrion-specific ribosomal protein mL44 subfamily.</text>
</comment>
<dbReference type="InterPro" id="IPR055189">
    <property type="entry name" value="RM44_endonuclase"/>
</dbReference>
<proteinExistence type="inferred from homology"/>
<dbReference type="InterPro" id="IPR049561">
    <property type="entry name" value="NSUN5_7_fdxn-like"/>
</dbReference>
<feature type="domain" description="C2H2-type" evidence="15">
    <location>
        <begin position="11"/>
        <end position="35"/>
    </location>
</feature>
<keyword evidence="7" id="KW-0809">Transit peptide</keyword>
<keyword evidence="6 14" id="KW-0694">RNA-binding</keyword>
<evidence type="ECO:0000256" key="6">
    <source>
        <dbReference type="ARBA" id="ARBA00022884"/>
    </source>
</evidence>
<dbReference type="InterPro" id="IPR001678">
    <property type="entry name" value="MeTrfase_RsmB-F_NOP2_dom"/>
</dbReference>
<dbReference type="Gene3D" id="3.30.160.60">
    <property type="entry name" value="Classic Zinc Finger"/>
    <property type="match status" value="2"/>
</dbReference>
<dbReference type="PROSITE" id="PS51686">
    <property type="entry name" value="SAM_MT_RSMB_NOP"/>
    <property type="match status" value="1"/>
</dbReference>
<dbReference type="GO" id="GO:0004525">
    <property type="term" value="F:ribonuclease III activity"/>
    <property type="evidence" value="ECO:0007669"/>
    <property type="project" value="InterPro"/>
</dbReference>
<dbReference type="InterPro" id="IPR049560">
    <property type="entry name" value="MeTrfase_RsmB-F_NOP2_cat"/>
</dbReference>
<evidence type="ECO:0000313" key="17">
    <source>
        <dbReference type="Proteomes" id="UP000095281"/>
    </source>
</evidence>
<feature type="active site" description="Nucleophile" evidence="14">
    <location>
        <position position="1068"/>
    </location>
</feature>
<evidence type="ECO:0000256" key="2">
    <source>
        <dbReference type="ARBA" id="ARBA00009725"/>
    </source>
</evidence>
<name>A0A1I8B0K4_MELHA</name>
<dbReference type="SUPFAM" id="SSF53335">
    <property type="entry name" value="S-adenosyl-L-methionine-dependent methyltransferases"/>
    <property type="match status" value="2"/>
</dbReference>
<keyword evidence="13" id="KW-0862">Zinc</keyword>
<protein>
    <recommendedName>
        <fullName evidence="12">Large ribosomal subunit protein mL44</fullName>
    </recommendedName>
</protein>
<evidence type="ECO:0000256" key="1">
    <source>
        <dbReference type="ARBA" id="ARBA00004173"/>
    </source>
</evidence>
<dbReference type="Gene3D" id="3.40.50.150">
    <property type="entry name" value="Vaccinia Virus protein VP39"/>
    <property type="match status" value="2"/>
</dbReference>
<comment type="similarity">
    <text evidence="2">Belongs to the methyltransferase superfamily. METL family.</text>
</comment>
<comment type="caution">
    <text evidence="14">Lacks conserved residue(s) required for the propagation of feature annotation.</text>
</comment>
<feature type="binding site" evidence="14">
    <location>
        <position position="1014"/>
    </location>
    <ligand>
        <name>S-adenosyl-L-methionine</name>
        <dbReference type="ChEBI" id="CHEBI:59789"/>
    </ligand>
</feature>
<evidence type="ECO:0000256" key="8">
    <source>
        <dbReference type="ARBA" id="ARBA00022980"/>
    </source>
</evidence>
<dbReference type="GO" id="GO:0001510">
    <property type="term" value="P:RNA methylation"/>
    <property type="evidence" value="ECO:0007669"/>
    <property type="project" value="InterPro"/>
</dbReference>
<dbReference type="WBParaSite" id="MhA1_Contig1137.frz3.fgene4">
    <property type="protein sequence ID" value="MhA1_Contig1137.frz3.fgene4"/>
    <property type="gene ID" value="MhA1_Contig1137.frz3.fgene4"/>
</dbReference>
<keyword evidence="5 14" id="KW-0949">S-adenosyl-L-methionine</keyword>
<dbReference type="PANTHER" id="PTHR22809">
    <property type="entry name" value="METHYLTRANSFERASE-RELATED"/>
    <property type="match status" value="1"/>
</dbReference>
<keyword evidence="3 14" id="KW-0489">Methyltransferase</keyword>
<dbReference type="InterPro" id="IPR044444">
    <property type="entry name" value="Ribosomal_mL44_DSRM_metazoa"/>
</dbReference>
<dbReference type="Gene3D" id="3.30.70.1170">
    <property type="entry name" value="Sun protein, domain 3"/>
    <property type="match status" value="1"/>
</dbReference>
<evidence type="ECO:0000256" key="9">
    <source>
        <dbReference type="ARBA" id="ARBA00023128"/>
    </source>
</evidence>
<feature type="domain" description="SAM-dependent MTase RsmB/NOP-type" evidence="16">
    <location>
        <begin position="831"/>
        <end position="1136"/>
    </location>
</feature>
<keyword evidence="10" id="KW-0687">Ribonucleoprotein</keyword>
<dbReference type="InterPro" id="IPR023267">
    <property type="entry name" value="RCMT"/>
</dbReference>
<feature type="binding site" evidence="14">
    <location>
        <position position="969"/>
    </location>
    <ligand>
        <name>S-adenosyl-L-methionine</name>
        <dbReference type="ChEBI" id="CHEBI:59789"/>
    </ligand>
</feature>
<evidence type="ECO:0000256" key="3">
    <source>
        <dbReference type="ARBA" id="ARBA00022603"/>
    </source>
</evidence>
<evidence type="ECO:0000256" key="12">
    <source>
        <dbReference type="ARBA" id="ARBA00035187"/>
    </source>
</evidence>
<evidence type="ECO:0000256" key="11">
    <source>
        <dbReference type="ARBA" id="ARBA00024034"/>
    </source>
</evidence>
<dbReference type="Pfam" id="PF22892">
    <property type="entry name" value="DSRM_MRPL44"/>
    <property type="match status" value="1"/>
</dbReference>
<sequence>MRILRSGWHFYRCSIVECGAEFAFCSELVRHSRHHHFAWWKKKNGIVGWALSTKNLVRCTICGFRTTLEMRMRDHEAVHQNDECKNVRSVGGVFNCRDCPYSTANYAKFWNHRQKHKRTNRFSCSLCSFSSGSIQCYIEHSKLHGISKIETGETVDKTIKNIKMEAIEMDGNIIETLGDDANKLSPALVSASSTSLHHLSSGDLPTFRKHKFQEQFGAIVPVIAQLKKNVNLINETDSSSSASFKNNARSCMECPYKTSDKVLLKLHLQMHKRGGIRPYSCNLCTFRCFSAESLHSHLSLHSRSFTSNVDKNDDKQQHSLKTSSSRFYQCSQCNFKCVELDSFLLHRKEHVQLLQQRLMTIIKRSANDNGLVKENKPRFSRSARSDKQHFCTKCSFRCDSIQAFSLHMEHHQTNNGCQSVLMDCKISNKQDVDLEKESIFGQRFLNDETRVFEYNAWDDVDWPIEKEEEIQKTIELQQSHPVDDKIVANLLETPNEQWESFYLSHGSKFFMNRKWVMREFSELFSEKSAIDGPIRILDVGCGVGNTIIPIIEASKASNFFIYCCDFSRNAIDLLRSNNRVPANRCHPFVWDITENTDQIPGNSLDYILCVFVLSAIAPSRLKLAISNLVRLLKPGGILMVKDYGRHDLTQLRFKHHRFIDENFYRRGDGTFVSFFTTEELHELFAEIGLEKIQNLMEKRLVNKRKLLKLCCEVAKHRPLLLKLYKQRSVSNYLSKNWPTITHDEALFLLYEFTFGRVGMKRDGDDHQEKAESYFRTLLSDEVRDNGINKNSGIFQEFQSSPKIPKPFISMWILFFFQIAKFKQEGSINHLSLQSEASLLPRYARVNSLRQQLPYVLDVLKGQGWTVRRLKKMIPPLKYRKLVARLEPLKCYIDPHIDNLLIFPRGTDLHDHILVKQGVLILQDKASCFPAFLLSPQPDSFVMDVCAAPGMKTTHLAAIMENNGKIFAFDRNAERLNLLRKMARNAKADIIQEQCIDFLRVKVDEFTQVEYVLVDPPCSGSGMVKRGEFFDEFEQPNNERIQSLANLQAMILKHALRLPSLRRLVYSTCSINCAENEGVILEALEDIEISERFELVNAFSQWMHRGELDENFNSKVLNKEEAKEIVSKFRYLHVRRRWMRPFLKDLYNRRVMAGPEPLVSRSAMDNWNYTSEIFAFSHRLGIPELDRESIVKALTNKSFFERKDVEEGALYAQPSMEGETKQVMKNESNEDLREKGEALFRHIVLSYLRAHWPVAPEEFIIAVAMHLASNGALNQIVNHLGIQHLVRTGEFPPSEETLQYALLALLASMDVTKARNFIRNFVLPRLCEVPIEDVLPFQQPFYILRDYMNKWENVVDIEPRFINSGGLSTAMPYYEIAIYANKDRILGQCNLIFFLNVFLLIAAGEQPWVALDMASQNALLRIWKVLDEPRVFPFKFEQIYESRFDKAQKANHSLKDILSEDTDDRLYSPEELAQDPLDPLDMARFYQNKVNPELGFPHRKRLRHLFSYGSIMRRPRRTMVKPQPHNI</sequence>
<dbReference type="Pfam" id="PF21148">
    <property type="entry name" value="NSUN5_fdxn-like"/>
    <property type="match status" value="1"/>
</dbReference>
<dbReference type="Pfam" id="PF01189">
    <property type="entry name" value="Methyltr_RsmB-F"/>
    <property type="match status" value="1"/>
</dbReference>
<dbReference type="SUPFAM" id="SSF69065">
    <property type="entry name" value="RNase III domain-like"/>
    <property type="match status" value="1"/>
</dbReference>
<dbReference type="Proteomes" id="UP000095281">
    <property type="component" value="Unplaced"/>
</dbReference>
<feature type="binding site" evidence="14">
    <location>
        <position position="996"/>
    </location>
    <ligand>
        <name>S-adenosyl-L-methionine</name>
        <dbReference type="ChEBI" id="CHEBI:59789"/>
    </ligand>
</feature>
<evidence type="ECO:0000256" key="5">
    <source>
        <dbReference type="ARBA" id="ARBA00022691"/>
    </source>
</evidence>
<evidence type="ECO:0000256" key="10">
    <source>
        <dbReference type="ARBA" id="ARBA00023274"/>
    </source>
</evidence>